<proteinExistence type="predicted"/>
<evidence type="ECO:0000313" key="1">
    <source>
        <dbReference type="EMBL" id="KKM70859.1"/>
    </source>
</evidence>
<reference evidence="1" key="1">
    <citation type="journal article" date="2015" name="Nature">
        <title>Complex archaea that bridge the gap between prokaryotes and eukaryotes.</title>
        <authorList>
            <person name="Spang A."/>
            <person name="Saw J.H."/>
            <person name="Jorgensen S.L."/>
            <person name="Zaremba-Niedzwiedzka K."/>
            <person name="Martijn J."/>
            <person name="Lind A.E."/>
            <person name="van Eijk R."/>
            <person name="Schleper C."/>
            <person name="Guy L."/>
            <person name="Ettema T.J."/>
        </authorList>
    </citation>
    <scope>NUCLEOTIDE SEQUENCE</scope>
</reference>
<comment type="caution">
    <text evidence="1">The sequence shown here is derived from an EMBL/GenBank/DDBJ whole genome shotgun (WGS) entry which is preliminary data.</text>
</comment>
<protein>
    <recommendedName>
        <fullName evidence="2">Bifunctional demethylmenaquinone methyltransferase/2-methoxy-6-polyprenyl-1,4-benzoquinol methylase</fullName>
    </recommendedName>
</protein>
<name>A0A0F9JM29_9ZZZZ</name>
<dbReference type="Gene3D" id="3.40.50.150">
    <property type="entry name" value="Vaccinia Virus protein VP39"/>
    <property type="match status" value="1"/>
</dbReference>
<dbReference type="SUPFAM" id="SSF53335">
    <property type="entry name" value="S-adenosyl-L-methionine-dependent methyltransferases"/>
    <property type="match status" value="1"/>
</dbReference>
<feature type="non-terminal residue" evidence="1">
    <location>
        <position position="55"/>
    </location>
</feature>
<organism evidence="1">
    <name type="scientific">marine sediment metagenome</name>
    <dbReference type="NCBI Taxonomy" id="412755"/>
    <lineage>
        <taxon>unclassified sequences</taxon>
        <taxon>metagenomes</taxon>
        <taxon>ecological metagenomes</taxon>
    </lineage>
</organism>
<evidence type="ECO:0008006" key="2">
    <source>
        <dbReference type="Google" id="ProtNLM"/>
    </source>
</evidence>
<accession>A0A0F9JM29</accession>
<dbReference type="Pfam" id="PF01209">
    <property type="entry name" value="Ubie_methyltran"/>
    <property type="match status" value="1"/>
</dbReference>
<dbReference type="InterPro" id="IPR029063">
    <property type="entry name" value="SAM-dependent_MTases_sf"/>
</dbReference>
<dbReference type="AlphaFoldDB" id="A0A0F9JM29"/>
<gene>
    <name evidence="1" type="ORF">LCGC14_1436460</name>
</gene>
<sequence>MNKGIQRIFSEVPHTYELVNHVLTFGLDILWRRKAVRIGTVGGGGRWLDVCSGTG</sequence>
<dbReference type="EMBL" id="LAZR01009737">
    <property type="protein sequence ID" value="KKM70859.1"/>
    <property type="molecule type" value="Genomic_DNA"/>
</dbReference>